<dbReference type="PANTHER" id="PTHR19444:SF11">
    <property type="entry name" value="UNC93-LIKE PROTEIN"/>
    <property type="match status" value="1"/>
</dbReference>
<dbReference type="GO" id="GO:0006937">
    <property type="term" value="P:regulation of muscle contraction"/>
    <property type="evidence" value="ECO:0007669"/>
    <property type="project" value="TreeGrafter"/>
</dbReference>
<dbReference type="InterPro" id="IPR036259">
    <property type="entry name" value="MFS_trans_sf"/>
</dbReference>
<feature type="transmembrane region" description="Helical" evidence="6">
    <location>
        <begin position="607"/>
        <end position="625"/>
    </location>
</feature>
<dbReference type="GO" id="GO:0055120">
    <property type="term" value="C:striated muscle dense body"/>
    <property type="evidence" value="ECO:0007669"/>
    <property type="project" value="TreeGrafter"/>
</dbReference>
<evidence type="ECO:0000256" key="5">
    <source>
        <dbReference type="ARBA" id="ARBA00023136"/>
    </source>
</evidence>
<dbReference type="GO" id="GO:0015459">
    <property type="term" value="F:potassium channel regulator activity"/>
    <property type="evidence" value="ECO:0007669"/>
    <property type="project" value="TreeGrafter"/>
</dbReference>
<dbReference type="SUPFAM" id="SSF103473">
    <property type="entry name" value="MFS general substrate transporter"/>
    <property type="match status" value="4"/>
</dbReference>
<dbReference type="InterPro" id="IPR010291">
    <property type="entry name" value="Ion_channel_UNC-93"/>
</dbReference>
<evidence type="ECO:0000256" key="1">
    <source>
        <dbReference type="ARBA" id="ARBA00004141"/>
    </source>
</evidence>
<reference evidence="7 8" key="1">
    <citation type="submission" date="2024-04" db="EMBL/GenBank/DDBJ databases">
        <authorList>
            <person name="Rising A."/>
            <person name="Reimegard J."/>
            <person name="Sonavane S."/>
            <person name="Akerstrom W."/>
            <person name="Nylinder S."/>
            <person name="Hedman E."/>
            <person name="Kallberg Y."/>
        </authorList>
    </citation>
    <scope>NUCLEOTIDE SEQUENCE [LARGE SCALE GENOMIC DNA]</scope>
</reference>
<sequence length="1062" mass="117835">MVCVCFLDSGMQIENKHPASEVGGQYCSTKNLSPLQIVKNVFIICAGVLLLFTAYSGIAMLQSTMNGEQGIGVWSQAIVYFFFCVSAIFFPKYIIKKFGTKRTYALSMIAYIPYIASNFYSHWVLVVPVSILIGLGAALIWGAQASYLNDVSVMYVDIGANSKTYKREIRSIFKKITYWSSEKKDDLGVSCDLANFKTLIKNDENNVTLKSHENVWLKRSSSVGTEFTCGMDSSSSVNIQQDKQEASINDQFYCVGLGNAEYYNVVGSRDTSRCSVTNKKAEQVANDCDAEKNRRKKIESTTARIFGFHGLAYLTSLMWGNLITYLILQTDIDMNAVNNSSCVCGADFCNVASECFEQNIEQPSERIRYVLTGSLVCIAIIAVLIVVFFLDPLESEKEEVTFSMDLLLATCKLAKKKELVLLMPASFYIGMVQGFYTGDFTKSFVGCAWGTYHVGLVAVSYGAMCGISSLLSGWLVKRVGRIPIFSVVSLTNLAACAIMLAWRPTAEEPAMFFVIAGMWGVYVGAIWSQLRGKLMICICFLDSGIQIENKHSASEVGRQCCSTKSFSRKQIVKNVFIICAGVLLLFTAYSGIAMLQSTMNGEQGIGVWSQAITYFFSCVFGIFFPKYVIKKCGTKRTYALAMIAYIPYIASNFFPHWALLFPVSILIGLGSALIWSAQSSYLNDVSVMYVDSIINRKVSKKKFGSILNEITFWSSEKKQNRSASCDLENLKPLFKNDEKNATLNSHETVWLKCINRTGMESTFGIGCSSSVNIQKDRHEANISDQFYPVTCENAEYYNVVGSNDTNRCMETRANNIIEQLTNNCYAVKKRRKMIESTTARIFGFHGLAYLTCHIWGNLITYFILQSGVDMNAVSNSSCLCGADFCNVASECFEQNIQQPSVRLRYVLTDTCICIAIIAVLIVVFFLDPMEREKKEVTLSMDLLMATYKLAKRKELALLMPASFYIGIMQGFYIGDFTKSFVGCAWGTHHVGLVAVSYGAMCGISSFLSGWLVKGVGRIPIVSAASLVNIGACATMLIWRPTAEEPTMFFVIAGMWGLYVGAI</sequence>
<feature type="transmembrane region" description="Helical" evidence="6">
    <location>
        <begin position="509"/>
        <end position="527"/>
    </location>
</feature>
<feature type="transmembrane region" description="Helical" evidence="6">
    <location>
        <begin position="456"/>
        <end position="476"/>
    </location>
</feature>
<comment type="similarity">
    <text evidence="2">Belongs to the unc-93 family.</text>
</comment>
<dbReference type="Pfam" id="PF05978">
    <property type="entry name" value="UNC-93"/>
    <property type="match status" value="4"/>
</dbReference>
<evidence type="ECO:0000256" key="4">
    <source>
        <dbReference type="ARBA" id="ARBA00022989"/>
    </source>
</evidence>
<dbReference type="PANTHER" id="PTHR19444">
    <property type="entry name" value="UNC-93 RELATED"/>
    <property type="match status" value="1"/>
</dbReference>
<evidence type="ECO:0000256" key="2">
    <source>
        <dbReference type="ARBA" id="ARBA00009172"/>
    </source>
</evidence>
<feature type="transmembrane region" description="Helical" evidence="6">
    <location>
        <begin position="73"/>
        <end position="91"/>
    </location>
</feature>
<evidence type="ECO:0008006" key="9">
    <source>
        <dbReference type="Google" id="ProtNLM"/>
    </source>
</evidence>
<dbReference type="EMBL" id="CAXIEN010000287">
    <property type="protein sequence ID" value="CAL1291611.1"/>
    <property type="molecule type" value="Genomic_DNA"/>
</dbReference>
<gene>
    <name evidence="7" type="ORF">LARSCL_LOCUS17178</name>
</gene>
<feature type="transmembrane region" description="Helical" evidence="6">
    <location>
        <begin position="483"/>
        <end position="503"/>
    </location>
</feature>
<evidence type="ECO:0000313" key="8">
    <source>
        <dbReference type="Proteomes" id="UP001497382"/>
    </source>
</evidence>
<dbReference type="Gene3D" id="1.20.1250.20">
    <property type="entry name" value="MFS general substrate transporter like domains"/>
    <property type="match status" value="2"/>
</dbReference>
<comment type="subcellular location">
    <subcellularLocation>
        <location evidence="1">Membrane</location>
        <topology evidence="1">Multi-pass membrane protein</topology>
    </subcellularLocation>
</comment>
<dbReference type="InterPro" id="IPR051951">
    <property type="entry name" value="UNC-93_regulatory"/>
</dbReference>
<evidence type="ECO:0000256" key="6">
    <source>
        <dbReference type="SAM" id="Phobius"/>
    </source>
</evidence>
<dbReference type="GO" id="GO:0005886">
    <property type="term" value="C:plasma membrane"/>
    <property type="evidence" value="ECO:0007669"/>
    <property type="project" value="TreeGrafter"/>
</dbReference>
<accession>A0AAV2B5V6</accession>
<feature type="transmembrane region" description="Helical" evidence="6">
    <location>
        <begin position="955"/>
        <end position="974"/>
    </location>
</feature>
<feature type="transmembrane region" description="Helical" evidence="6">
    <location>
        <begin position="305"/>
        <end position="328"/>
    </location>
</feature>
<feature type="transmembrane region" description="Helical" evidence="6">
    <location>
        <begin position="839"/>
        <end position="864"/>
    </location>
</feature>
<keyword evidence="5 6" id="KW-0472">Membrane</keyword>
<feature type="transmembrane region" description="Helical" evidence="6">
    <location>
        <begin position="40"/>
        <end position="61"/>
    </location>
</feature>
<feature type="transmembrane region" description="Helical" evidence="6">
    <location>
        <begin position="103"/>
        <end position="120"/>
    </location>
</feature>
<keyword evidence="3 6" id="KW-0812">Transmembrane</keyword>
<feature type="transmembrane region" description="Helical" evidence="6">
    <location>
        <begin position="574"/>
        <end position="595"/>
    </location>
</feature>
<proteinExistence type="inferred from homology"/>
<keyword evidence="8" id="KW-1185">Reference proteome</keyword>
<feature type="transmembrane region" description="Helical" evidence="6">
    <location>
        <begin position="369"/>
        <end position="390"/>
    </location>
</feature>
<dbReference type="Proteomes" id="UP001497382">
    <property type="component" value="Unassembled WGS sequence"/>
</dbReference>
<feature type="transmembrane region" description="Helical" evidence="6">
    <location>
        <begin position="905"/>
        <end position="926"/>
    </location>
</feature>
<dbReference type="GO" id="GO:0043266">
    <property type="term" value="P:regulation of potassium ion transport"/>
    <property type="evidence" value="ECO:0007669"/>
    <property type="project" value="TreeGrafter"/>
</dbReference>
<feature type="transmembrane region" description="Helical" evidence="6">
    <location>
        <begin position="637"/>
        <end position="654"/>
    </location>
</feature>
<dbReference type="AlphaFoldDB" id="A0AAV2B5V6"/>
<feature type="transmembrane region" description="Helical" evidence="6">
    <location>
        <begin position="660"/>
        <end position="677"/>
    </location>
</feature>
<protein>
    <recommendedName>
        <fullName evidence="9">UNC93-like protein</fullName>
    </recommendedName>
</protein>
<feature type="transmembrane region" description="Helical" evidence="6">
    <location>
        <begin position="126"/>
        <end position="148"/>
    </location>
</feature>
<feature type="transmembrane region" description="Helical" evidence="6">
    <location>
        <begin position="419"/>
        <end position="436"/>
    </location>
</feature>
<evidence type="ECO:0000256" key="3">
    <source>
        <dbReference type="ARBA" id="ARBA00022692"/>
    </source>
</evidence>
<name>A0AAV2B5V6_9ARAC</name>
<feature type="transmembrane region" description="Helical" evidence="6">
    <location>
        <begin position="994"/>
        <end position="1012"/>
    </location>
</feature>
<organism evidence="7 8">
    <name type="scientific">Larinioides sclopetarius</name>
    <dbReference type="NCBI Taxonomy" id="280406"/>
    <lineage>
        <taxon>Eukaryota</taxon>
        <taxon>Metazoa</taxon>
        <taxon>Ecdysozoa</taxon>
        <taxon>Arthropoda</taxon>
        <taxon>Chelicerata</taxon>
        <taxon>Arachnida</taxon>
        <taxon>Araneae</taxon>
        <taxon>Araneomorphae</taxon>
        <taxon>Entelegynae</taxon>
        <taxon>Araneoidea</taxon>
        <taxon>Araneidae</taxon>
        <taxon>Larinioides</taxon>
    </lineage>
</organism>
<evidence type="ECO:0000313" key="7">
    <source>
        <dbReference type="EMBL" id="CAL1291611.1"/>
    </source>
</evidence>
<feature type="transmembrane region" description="Helical" evidence="6">
    <location>
        <begin position="1019"/>
        <end position="1039"/>
    </location>
</feature>
<keyword evidence="4 6" id="KW-1133">Transmembrane helix</keyword>
<comment type="caution">
    <text evidence="7">The sequence shown here is derived from an EMBL/GenBank/DDBJ whole genome shotgun (WGS) entry which is preliminary data.</text>
</comment>